<name>A0A2H0TGD7_9BACT</name>
<evidence type="ECO:0000313" key="3">
    <source>
        <dbReference type="Proteomes" id="UP000229383"/>
    </source>
</evidence>
<evidence type="ECO:0000313" key="2">
    <source>
        <dbReference type="EMBL" id="PIR70024.1"/>
    </source>
</evidence>
<keyword evidence="1" id="KW-0812">Transmembrane</keyword>
<evidence type="ECO:0000256" key="1">
    <source>
        <dbReference type="SAM" id="Phobius"/>
    </source>
</evidence>
<keyword evidence="1" id="KW-1133">Transmembrane helix</keyword>
<dbReference type="Proteomes" id="UP000229383">
    <property type="component" value="Unassembled WGS sequence"/>
</dbReference>
<comment type="caution">
    <text evidence="2">The sequence shown here is derived from an EMBL/GenBank/DDBJ whole genome shotgun (WGS) entry which is preliminary data.</text>
</comment>
<reference evidence="3" key="1">
    <citation type="submission" date="2017-09" db="EMBL/GenBank/DDBJ databases">
        <title>Depth-based differentiation of microbial function through sediment-hosted aquifers and enrichment of novel symbionts in the deep terrestrial subsurface.</title>
        <authorList>
            <person name="Probst A.J."/>
            <person name="Ladd B."/>
            <person name="Jarett J.K."/>
            <person name="Geller-Mcgrath D.E."/>
            <person name="Sieber C.M.K."/>
            <person name="Emerson J.B."/>
            <person name="Anantharaman K."/>
            <person name="Thomas B.C."/>
            <person name="Malmstrom R."/>
            <person name="Stieglmeier M."/>
            <person name="Klingl A."/>
            <person name="Woyke T."/>
            <person name="Ryan C.M."/>
            <person name="Banfield J.F."/>
        </authorList>
    </citation>
    <scope>NUCLEOTIDE SEQUENCE [LARGE SCALE GENOMIC DNA]</scope>
</reference>
<keyword evidence="1" id="KW-0472">Membrane</keyword>
<protein>
    <submittedName>
        <fullName evidence="2">Uncharacterized protein</fullName>
    </submittedName>
</protein>
<gene>
    <name evidence="2" type="ORF">COU46_03765</name>
</gene>
<organism evidence="2 3">
    <name type="scientific">Candidatus Niyogibacteria bacterium CG10_big_fil_rev_8_21_14_0_10_42_19</name>
    <dbReference type="NCBI Taxonomy" id="1974725"/>
    <lineage>
        <taxon>Bacteria</taxon>
        <taxon>Candidatus Niyogiibacteriota</taxon>
    </lineage>
</organism>
<proteinExistence type="predicted"/>
<feature type="transmembrane region" description="Helical" evidence="1">
    <location>
        <begin position="49"/>
        <end position="69"/>
    </location>
</feature>
<dbReference type="AlphaFoldDB" id="A0A2H0TGD7"/>
<sequence length="87" mass="9643">MDKNNESPKVVFGGEELQLSAQSFQAPTPKIMQWVMKYSWGVIKNEKQASYVLVGFAVLTIIISLFLIFGGKPVGNPEDIKILPAVF</sequence>
<accession>A0A2H0TGD7</accession>
<dbReference type="EMBL" id="PFCN01000042">
    <property type="protein sequence ID" value="PIR70024.1"/>
    <property type="molecule type" value="Genomic_DNA"/>
</dbReference>